<evidence type="ECO:0000256" key="1">
    <source>
        <dbReference type="ARBA" id="ARBA00004167"/>
    </source>
</evidence>
<reference evidence="7 8" key="1">
    <citation type="submission" date="2022-12" db="EMBL/GenBank/DDBJ databases">
        <title>Genomic features and morphological characterization of a novel Knufia sp. strain isolated from spacecraft assembly facility.</title>
        <authorList>
            <person name="Teixeira M."/>
            <person name="Chander A.M."/>
            <person name="Stajich J.E."/>
            <person name="Venkateswaran K."/>
        </authorList>
    </citation>
    <scope>NUCLEOTIDE SEQUENCE [LARGE SCALE GENOMIC DNA]</scope>
    <source>
        <strain evidence="7 8">FJI-L2-BK-P2</strain>
    </source>
</reference>
<evidence type="ECO:0000256" key="3">
    <source>
        <dbReference type="ARBA" id="ARBA00022989"/>
    </source>
</evidence>
<dbReference type="PANTHER" id="PTHR15549">
    <property type="entry name" value="PAIRED IMMUNOGLOBULIN-LIKE TYPE 2 RECEPTOR"/>
    <property type="match status" value="1"/>
</dbReference>
<evidence type="ECO:0000313" key="8">
    <source>
        <dbReference type="Proteomes" id="UP001316803"/>
    </source>
</evidence>
<feature type="region of interest" description="Disordered" evidence="5">
    <location>
        <begin position="103"/>
        <end position="125"/>
    </location>
</feature>
<dbReference type="AlphaFoldDB" id="A0AAN8ETL4"/>
<keyword evidence="4 6" id="KW-0472">Membrane</keyword>
<comment type="caution">
    <text evidence="7">The sequence shown here is derived from an EMBL/GenBank/DDBJ whole genome shotgun (WGS) entry which is preliminary data.</text>
</comment>
<dbReference type="PANTHER" id="PTHR15549:SF33">
    <property type="entry name" value="MEMBRANE PROTEIN WSC4, PUTATIVE (AFU_ORTHOLOGUE AFUA_5G09020)-RELATED"/>
    <property type="match status" value="1"/>
</dbReference>
<sequence length="448" mass="47151">MSATNLSGSPSGTPGVPPNPTISAVVACRSPPTSNCYWPTSNIEVTVTQSTVIYNTTLSGGASTNSTAFLWLEVTDSTAQSATLSVSSSDAVTSVSATATAASSNTGAATSAAQSGTSSPSPGRSNDTGAIAGAAVGCFVAGALIAALISFFIFKKRAKRNRNAARGAYVPGSEPRYGGEKGTPMISVAAMGGLDFLPQQAADAEVRTKLSTVIDQIDQHVENFYNNRSIPLDANLESELSRFETSQLAQPLAACFENATNPMLLIKHCLAFHIFNLTVAPGEGTQPLLPQDLAGTVAAIYNRTVSHSASKDTLAAFSTWKALTKYLRPDLMRDPSSSQSTGENVTRIATHFTNVFSPWSNTQYSNEHRNRHLTEVINNAVQTAVWLFGQPDTFKFDWVTPAQDTGRGTVGRNINSVVIVPAVSKVTHNGVRLGGNGQNVLSPAVKSF</sequence>
<feature type="transmembrane region" description="Helical" evidence="6">
    <location>
        <begin position="130"/>
        <end position="154"/>
    </location>
</feature>
<evidence type="ECO:0000256" key="5">
    <source>
        <dbReference type="SAM" id="MobiDB-lite"/>
    </source>
</evidence>
<protein>
    <submittedName>
        <fullName evidence="7">Uncharacterized protein</fullName>
    </submittedName>
</protein>
<evidence type="ECO:0000256" key="2">
    <source>
        <dbReference type="ARBA" id="ARBA00022692"/>
    </source>
</evidence>
<comment type="subcellular location">
    <subcellularLocation>
        <location evidence="1">Membrane</location>
        <topology evidence="1">Single-pass membrane protein</topology>
    </subcellularLocation>
</comment>
<evidence type="ECO:0000256" key="6">
    <source>
        <dbReference type="SAM" id="Phobius"/>
    </source>
</evidence>
<keyword evidence="8" id="KW-1185">Reference proteome</keyword>
<organism evidence="7 8">
    <name type="scientific">Knufia fluminis</name>
    <dbReference type="NCBI Taxonomy" id="191047"/>
    <lineage>
        <taxon>Eukaryota</taxon>
        <taxon>Fungi</taxon>
        <taxon>Dikarya</taxon>
        <taxon>Ascomycota</taxon>
        <taxon>Pezizomycotina</taxon>
        <taxon>Eurotiomycetes</taxon>
        <taxon>Chaetothyriomycetidae</taxon>
        <taxon>Chaetothyriales</taxon>
        <taxon>Trichomeriaceae</taxon>
        <taxon>Knufia</taxon>
    </lineage>
</organism>
<dbReference type="EMBL" id="JAKLMC020000006">
    <property type="protein sequence ID" value="KAK5955500.1"/>
    <property type="molecule type" value="Genomic_DNA"/>
</dbReference>
<evidence type="ECO:0000256" key="4">
    <source>
        <dbReference type="ARBA" id="ARBA00023136"/>
    </source>
</evidence>
<evidence type="ECO:0000313" key="7">
    <source>
        <dbReference type="EMBL" id="KAK5955500.1"/>
    </source>
</evidence>
<dbReference type="Proteomes" id="UP001316803">
    <property type="component" value="Unassembled WGS sequence"/>
</dbReference>
<dbReference type="GO" id="GO:0071944">
    <property type="term" value="C:cell periphery"/>
    <property type="evidence" value="ECO:0007669"/>
    <property type="project" value="UniProtKB-ARBA"/>
</dbReference>
<dbReference type="InterPro" id="IPR051694">
    <property type="entry name" value="Immunoregulatory_rcpt-like"/>
</dbReference>
<proteinExistence type="predicted"/>
<feature type="compositionally biased region" description="Low complexity" evidence="5">
    <location>
        <begin position="103"/>
        <end position="121"/>
    </location>
</feature>
<keyword evidence="3 6" id="KW-1133">Transmembrane helix</keyword>
<name>A0AAN8ETL4_9EURO</name>
<gene>
    <name evidence="7" type="ORF">OHC33_003140</name>
</gene>
<dbReference type="GO" id="GO:0016020">
    <property type="term" value="C:membrane"/>
    <property type="evidence" value="ECO:0007669"/>
    <property type="project" value="UniProtKB-SubCell"/>
</dbReference>
<accession>A0AAN8ETL4</accession>
<keyword evidence="2 6" id="KW-0812">Transmembrane</keyword>